<evidence type="ECO:0000313" key="2">
    <source>
        <dbReference type="Proteomes" id="UP001217918"/>
    </source>
</evidence>
<dbReference type="AlphaFoldDB" id="A0AAD9I4Z0"/>
<proteinExistence type="predicted"/>
<evidence type="ECO:0000313" key="1">
    <source>
        <dbReference type="EMBL" id="KAK2071038.1"/>
    </source>
</evidence>
<name>A0AAD9I4Z0_9PEZI</name>
<keyword evidence="2" id="KW-1185">Reference proteome</keyword>
<comment type="caution">
    <text evidence="1">The sequence shown here is derived from an EMBL/GenBank/DDBJ whole genome shotgun (WGS) entry which is preliminary data.</text>
</comment>
<sequence length="165" mass="18533">MGVTEEERAGRLLFGMKRDDLYGKLQDQYNTLKSSIQDPEAFHHDVFEISTKPLSRSSPTHRSSHTSAKHQPVFGWLAGPETPLLRRLLLKRHQGQDISMHEVRRMAHGGAATAPVGFHIRDLVFTMNYLIPTSSYGPTQTPDPHTHSVPVTMRQVTVSLPTRGN</sequence>
<dbReference type="Proteomes" id="UP001217918">
    <property type="component" value="Unassembled WGS sequence"/>
</dbReference>
<accession>A0AAD9I4Z0</accession>
<organism evidence="1 2">
    <name type="scientific">Phyllachora maydis</name>
    <dbReference type="NCBI Taxonomy" id="1825666"/>
    <lineage>
        <taxon>Eukaryota</taxon>
        <taxon>Fungi</taxon>
        <taxon>Dikarya</taxon>
        <taxon>Ascomycota</taxon>
        <taxon>Pezizomycotina</taxon>
        <taxon>Sordariomycetes</taxon>
        <taxon>Sordariomycetidae</taxon>
        <taxon>Phyllachorales</taxon>
        <taxon>Phyllachoraceae</taxon>
        <taxon>Phyllachora</taxon>
    </lineage>
</organism>
<dbReference type="EMBL" id="JAQQPM010000004">
    <property type="protein sequence ID" value="KAK2071038.1"/>
    <property type="molecule type" value="Genomic_DNA"/>
</dbReference>
<protein>
    <submittedName>
        <fullName evidence="1">Uncharacterized protein</fullName>
    </submittedName>
</protein>
<reference evidence="1" key="1">
    <citation type="journal article" date="2023" name="Mol. Plant Microbe Interact.">
        <title>Elucidating the Obligate Nature and Biological Capacity of an Invasive Fungal Corn Pathogen.</title>
        <authorList>
            <person name="MacCready J.S."/>
            <person name="Roggenkamp E.M."/>
            <person name="Gdanetz K."/>
            <person name="Chilvers M.I."/>
        </authorList>
    </citation>
    <scope>NUCLEOTIDE SEQUENCE</scope>
    <source>
        <strain evidence="1">PM02</strain>
    </source>
</reference>
<gene>
    <name evidence="1" type="ORF">P8C59_005493</name>
</gene>